<evidence type="ECO:0000313" key="2">
    <source>
        <dbReference type="EMBL" id="WAN69866.1"/>
    </source>
</evidence>
<feature type="compositionally biased region" description="Low complexity" evidence="1">
    <location>
        <begin position="1"/>
        <end position="19"/>
    </location>
</feature>
<dbReference type="AlphaFoldDB" id="A0A9Q9SUD8"/>
<reference evidence="2" key="2">
    <citation type="submission" date="2022-10" db="EMBL/GenBank/DDBJ databases">
        <authorList>
            <person name="Ngo T.-E."/>
        </authorList>
    </citation>
    <scope>NUCLEOTIDE SEQUENCE</scope>
    <source>
        <strain evidence="2">JHB</strain>
    </source>
</reference>
<name>A0A9Q9SUD8_MOOP1</name>
<gene>
    <name evidence="2" type="ORF">BJP36_37875</name>
</gene>
<protein>
    <submittedName>
        <fullName evidence="2">Uncharacterized protein</fullName>
    </submittedName>
</protein>
<evidence type="ECO:0000256" key="1">
    <source>
        <dbReference type="SAM" id="MobiDB-lite"/>
    </source>
</evidence>
<organism evidence="2">
    <name type="scientific">Moorena producens (strain JHB)</name>
    <dbReference type="NCBI Taxonomy" id="1454205"/>
    <lineage>
        <taxon>Bacteria</taxon>
        <taxon>Bacillati</taxon>
        <taxon>Cyanobacteriota</taxon>
        <taxon>Cyanophyceae</taxon>
        <taxon>Coleofasciculales</taxon>
        <taxon>Coleofasciculaceae</taxon>
        <taxon>Moorena</taxon>
    </lineage>
</organism>
<accession>A0A9Q9SUD8</accession>
<reference evidence="2" key="1">
    <citation type="journal article" date="2017" name="Proc. Natl. Acad. Sci. U.S.A.">
        <title>Comparative genomics uncovers the prolific and distinctive metabolic potential of the cyanobacterial genus Moorea.</title>
        <authorList>
            <person name="Leao T."/>
            <person name="Castelao G."/>
            <person name="Korobeynikov A."/>
            <person name="Monroe E.A."/>
            <person name="Podell S."/>
            <person name="Glukhov E."/>
            <person name="Allen E.E."/>
            <person name="Gerwick W.H."/>
            <person name="Gerwick L."/>
        </authorList>
    </citation>
    <scope>NUCLEOTIDE SEQUENCE</scope>
    <source>
        <strain evidence="2">JHB</strain>
    </source>
</reference>
<dbReference type="EMBL" id="CP017708">
    <property type="protein sequence ID" value="WAN69866.1"/>
    <property type="molecule type" value="Genomic_DNA"/>
</dbReference>
<feature type="region of interest" description="Disordered" evidence="1">
    <location>
        <begin position="1"/>
        <end position="24"/>
    </location>
</feature>
<dbReference type="Proteomes" id="UP000176944">
    <property type="component" value="Chromosome"/>
</dbReference>
<proteinExistence type="predicted"/>
<sequence>MTNNMNPNSDHNLNNPNCPENSGDQCRKCKKAKHVLVGTPEQVRNSINAVYALKYAHPDEWSTPEPTGKPGQVMTFLIRYFYVD</sequence>